<dbReference type="EMBL" id="KV453914">
    <property type="protein sequence ID" value="ODV77751.1"/>
    <property type="molecule type" value="Genomic_DNA"/>
</dbReference>
<dbReference type="Proteomes" id="UP000094285">
    <property type="component" value="Unassembled WGS sequence"/>
</dbReference>
<gene>
    <name evidence="2" type="ORF">CANTADRAFT_22875</name>
</gene>
<dbReference type="AlphaFoldDB" id="A0A1E4SE03"/>
<reference evidence="3" key="1">
    <citation type="submission" date="2016-05" db="EMBL/GenBank/DDBJ databases">
        <title>Comparative genomics of biotechnologically important yeasts.</title>
        <authorList>
            <consortium name="DOE Joint Genome Institute"/>
            <person name="Riley R."/>
            <person name="Haridas S."/>
            <person name="Wolfe K.H."/>
            <person name="Lopes M.R."/>
            <person name="Hittinger C.T."/>
            <person name="Goker M."/>
            <person name="Salamov A."/>
            <person name="Wisecaver J."/>
            <person name="Long T.M."/>
            <person name="Aerts A.L."/>
            <person name="Barry K."/>
            <person name="Choi C."/>
            <person name="Clum A."/>
            <person name="Coughlan A.Y."/>
            <person name="Deshpande S."/>
            <person name="Douglass A.P."/>
            <person name="Hanson S.J."/>
            <person name="Klenk H.-P."/>
            <person name="Labutti K."/>
            <person name="Lapidus A."/>
            <person name="Lindquist E."/>
            <person name="Lipzen A."/>
            <person name="Meier-Kolthoff J.P."/>
            <person name="Ohm R.A."/>
            <person name="Otillar R.P."/>
            <person name="Pangilinan J."/>
            <person name="Peng Y."/>
            <person name="Rokas A."/>
            <person name="Rosa C.A."/>
            <person name="Scheuner C."/>
            <person name="Sibirny A.A."/>
            <person name="Slot J.C."/>
            <person name="Stielow J.B."/>
            <person name="Sun H."/>
            <person name="Kurtzman C.P."/>
            <person name="Blackwell M."/>
            <person name="Grigoriev I.V."/>
            <person name="Jeffries T.W."/>
        </authorList>
    </citation>
    <scope>NUCLEOTIDE SEQUENCE [LARGE SCALE GENOMIC DNA]</scope>
    <source>
        <strain evidence="3">NRRL Y-17324</strain>
    </source>
</reference>
<organism evidence="2 3">
    <name type="scientific">Suhomyces tanzawaensis NRRL Y-17324</name>
    <dbReference type="NCBI Taxonomy" id="984487"/>
    <lineage>
        <taxon>Eukaryota</taxon>
        <taxon>Fungi</taxon>
        <taxon>Dikarya</taxon>
        <taxon>Ascomycota</taxon>
        <taxon>Saccharomycotina</taxon>
        <taxon>Pichiomycetes</taxon>
        <taxon>Debaryomycetaceae</taxon>
        <taxon>Suhomyces</taxon>
    </lineage>
</organism>
<dbReference type="OrthoDB" id="4082971at2759"/>
<proteinExistence type="predicted"/>
<keyword evidence="3" id="KW-1185">Reference proteome</keyword>
<feature type="region of interest" description="Disordered" evidence="1">
    <location>
        <begin position="1"/>
        <end position="22"/>
    </location>
</feature>
<evidence type="ECO:0000256" key="1">
    <source>
        <dbReference type="SAM" id="MobiDB-lite"/>
    </source>
</evidence>
<evidence type="ECO:0000313" key="3">
    <source>
        <dbReference type="Proteomes" id="UP000094285"/>
    </source>
</evidence>
<sequence>MAKTRKPQSDQEYAAQRDLFHSKGPQLNTQDWLLERVLQDADSIDPETKTDRVVLLQACEKAYYQQDYELCLVLVRKAEAILGVEPFSEHSLDEDIQKKVKKTAKLERHVVELHKLEERCLHRLKESA</sequence>
<dbReference type="RefSeq" id="XP_020062873.1">
    <property type="nucleotide sequence ID" value="XM_020206880.1"/>
</dbReference>
<dbReference type="GeneID" id="30981017"/>
<protein>
    <submittedName>
        <fullName evidence="2">Uncharacterized protein</fullName>
    </submittedName>
</protein>
<evidence type="ECO:0000313" key="2">
    <source>
        <dbReference type="EMBL" id="ODV77751.1"/>
    </source>
</evidence>
<name>A0A1E4SE03_9ASCO</name>
<accession>A0A1E4SE03</accession>